<dbReference type="InterPro" id="IPR036097">
    <property type="entry name" value="HisK_dim/P_sf"/>
</dbReference>
<organism evidence="11 12">
    <name type="scientific">Nostoc punctiforme NIES-2108</name>
    <dbReference type="NCBI Taxonomy" id="1356359"/>
    <lineage>
        <taxon>Bacteria</taxon>
        <taxon>Bacillati</taxon>
        <taxon>Cyanobacteriota</taxon>
        <taxon>Cyanophyceae</taxon>
        <taxon>Nostocales</taxon>
        <taxon>Nostocaceae</taxon>
        <taxon>Nostoc</taxon>
    </lineage>
</organism>
<dbReference type="PANTHER" id="PTHR43547">
    <property type="entry name" value="TWO-COMPONENT HISTIDINE KINASE"/>
    <property type="match status" value="1"/>
</dbReference>
<dbReference type="CDD" id="cd00156">
    <property type="entry name" value="REC"/>
    <property type="match status" value="1"/>
</dbReference>
<feature type="domain" description="PAS" evidence="9">
    <location>
        <begin position="297"/>
        <end position="368"/>
    </location>
</feature>
<dbReference type="SUPFAM" id="SSF55874">
    <property type="entry name" value="ATPase domain of HSP90 chaperone/DNA topoisomerase II/histidine kinase"/>
    <property type="match status" value="1"/>
</dbReference>
<dbReference type="Pfam" id="PF00072">
    <property type="entry name" value="Response_reg"/>
    <property type="match status" value="2"/>
</dbReference>
<feature type="domain" description="PAS" evidence="9">
    <location>
        <begin position="193"/>
        <end position="238"/>
    </location>
</feature>
<evidence type="ECO:0000313" key="12">
    <source>
        <dbReference type="Proteomes" id="UP000252085"/>
    </source>
</evidence>
<dbReference type="InterPro" id="IPR011006">
    <property type="entry name" value="CheY-like_superfamily"/>
</dbReference>
<evidence type="ECO:0000256" key="2">
    <source>
        <dbReference type="ARBA" id="ARBA00012438"/>
    </source>
</evidence>
<dbReference type="PRINTS" id="PR00344">
    <property type="entry name" value="BCTRLSENSOR"/>
</dbReference>
<dbReference type="PROSITE" id="PS50113">
    <property type="entry name" value="PAC"/>
    <property type="match status" value="2"/>
</dbReference>
<dbReference type="SUPFAM" id="SSF47384">
    <property type="entry name" value="Homodimeric domain of signal transducing histidine kinase"/>
    <property type="match status" value="1"/>
</dbReference>
<protein>
    <recommendedName>
        <fullName evidence="2">histidine kinase</fullName>
        <ecNumber evidence="2">2.7.13.3</ecNumber>
    </recommendedName>
</protein>
<feature type="domain" description="Histidine kinase" evidence="7">
    <location>
        <begin position="435"/>
        <end position="658"/>
    </location>
</feature>
<evidence type="ECO:0000256" key="6">
    <source>
        <dbReference type="PROSITE-ProRule" id="PRU00169"/>
    </source>
</evidence>
<dbReference type="InterPro" id="IPR000700">
    <property type="entry name" value="PAS-assoc_C"/>
</dbReference>
<sequence length="798" mass="90564">MNFNKNEKPVILIVDDTPVNLQVLFDFLEYYSFQVLVAEDGQSAVKMAAYASPDLILLDILMPVIDGFETCRLLKKNPATQDIPIIFITAMSDKVDKVKGLNLGAVDYITKPLEYQEVLARVNTHLRLRNLTKKLTEQNQRLETEILERLRIEEKLRCHSDALDEWNNRYQALIQASGQILYDWHLHTNEIKYDGNVERILGYSMPEMFGGLNRWLELVHPDDRNFFNKEINRVLSTKERFHLEFRVCRKDGTYITVEDNGYIFLDSTGKVARMAGFLIDITEQQAALRQHKDAEQKIREQAALLNITTDAIIVQNLINQIQFWNKGAEHLYGWMAEEVVDKNANQLFYRKPSFYQLKNIQETLAENGSWQGELHQVTKQGKEIIVASRWTLVNDHQGQAKSILIVNSDITEKKQLEAQFLRAQRMESLGTLASGIAHDLNNALTPMMMTVQLLEPKLPDENSQKWLTIMETNIKRAADLVKQVLWFSRGSVGNFKTLQVRNSILEIENIVKQTFSRAIEIHIDVPQKNLWNVFGDATQLHQVLMNLCINARDAMPHGGILKISAKNFWVDSHYARMNIDAKVGSYVMITVRDTGTGIKREIVDRIFEPFFTTKEVGKGTGLGLSTVLGIIKSHSGFVNVVSEVGKGTEFQVCLPVTQTIEVDGKLDRDQKLPAGHGELILVVDDEASIREVTQTWLEQNAYKVLVASDGIDALALYTKHQQEISVVLVDMMMPSMDGPTTINVLKKINPDIKIIGVSGLAFNHEMIKNLGNSVKTLLSKPYTSSDLLINLQMVISTK</sequence>
<dbReference type="InterPro" id="IPR000014">
    <property type="entry name" value="PAS"/>
</dbReference>
<dbReference type="Gene3D" id="1.10.287.130">
    <property type="match status" value="1"/>
</dbReference>
<feature type="domain" description="PAC" evidence="10">
    <location>
        <begin position="370"/>
        <end position="422"/>
    </location>
</feature>
<feature type="modified residue" description="4-aspartylphosphate" evidence="6">
    <location>
        <position position="730"/>
    </location>
</feature>
<evidence type="ECO:0000256" key="1">
    <source>
        <dbReference type="ARBA" id="ARBA00000085"/>
    </source>
</evidence>
<comment type="catalytic activity">
    <reaction evidence="1">
        <text>ATP + protein L-histidine = ADP + protein N-phospho-L-histidine.</text>
        <dbReference type="EC" id="2.7.13.3"/>
    </reaction>
</comment>
<feature type="domain" description="Response regulatory" evidence="8">
    <location>
        <begin position="10"/>
        <end position="126"/>
    </location>
</feature>
<dbReference type="InterPro" id="IPR003594">
    <property type="entry name" value="HATPase_dom"/>
</dbReference>
<keyword evidence="4 11" id="KW-0418">Kinase</keyword>
<comment type="caution">
    <text evidence="11">The sequence shown here is derived from an EMBL/GenBank/DDBJ whole genome shotgun (WGS) entry which is preliminary data.</text>
</comment>
<proteinExistence type="predicted"/>
<accession>A0A367RBD6</accession>
<dbReference type="InterPro" id="IPR004358">
    <property type="entry name" value="Sig_transdc_His_kin-like_C"/>
</dbReference>
<reference evidence="11 12" key="1">
    <citation type="submission" date="2016-04" db="EMBL/GenBank/DDBJ databases">
        <authorList>
            <person name="Evans L.H."/>
            <person name="Alamgir A."/>
            <person name="Owens N."/>
            <person name="Weber N.D."/>
            <person name="Virtaneva K."/>
            <person name="Barbian K."/>
            <person name="Babar A."/>
            <person name="Rosenke K."/>
        </authorList>
    </citation>
    <scope>NUCLEOTIDE SEQUENCE [LARGE SCALE GENOMIC DNA]</scope>
    <source>
        <strain evidence="11">NIES-2108</strain>
    </source>
</reference>
<dbReference type="SMART" id="SM00091">
    <property type="entry name" value="PAS"/>
    <property type="match status" value="2"/>
</dbReference>
<dbReference type="EC" id="2.7.13.3" evidence="2"/>
<dbReference type="SMART" id="SM00086">
    <property type="entry name" value="PAC"/>
    <property type="match status" value="2"/>
</dbReference>
<dbReference type="PANTHER" id="PTHR43547:SF2">
    <property type="entry name" value="HYBRID SIGNAL TRANSDUCTION HISTIDINE KINASE C"/>
    <property type="match status" value="1"/>
</dbReference>
<name>A0A367RBD6_NOSPU</name>
<dbReference type="SUPFAM" id="SSF55785">
    <property type="entry name" value="PYP-like sensor domain (PAS domain)"/>
    <property type="match status" value="2"/>
</dbReference>
<dbReference type="PROSITE" id="PS50109">
    <property type="entry name" value="HIS_KIN"/>
    <property type="match status" value="1"/>
</dbReference>
<dbReference type="InterPro" id="IPR013655">
    <property type="entry name" value="PAS_fold_3"/>
</dbReference>
<dbReference type="EMBL" id="LXQE01000162">
    <property type="protein sequence ID" value="RCJ32993.1"/>
    <property type="molecule type" value="Genomic_DNA"/>
</dbReference>
<keyword evidence="5" id="KW-0902">Two-component regulatory system</keyword>
<dbReference type="Proteomes" id="UP000252085">
    <property type="component" value="Unassembled WGS sequence"/>
</dbReference>
<evidence type="ECO:0000259" key="10">
    <source>
        <dbReference type="PROSITE" id="PS50113"/>
    </source>
</evidence>
<evidence type="ECO:0000259" key="8">
    <source>
        <dbReference type="PROSITE" id="PS50110"/>
    </source>
</evidence>
<dbReference type="CDD" id="cd00082">
    <property type="entry name" value="HisKA"/>
    <property type="match status" value="1"/>
</dbReference>
<evidence type="ECO:0000259" key="9">
    <source>
        <dbReference type="PROSITE" id="PS50112"/>
    </source>
</evidence>
<keyword evidence="4 11" id="KW-0808">Transferase</keyword>
<dbReference type="Gene3D" id="3.30.450.20">
    <property type="entry name" value="PAS domain"/>
    <property type="match status" value="2"/>
</dbReference>
<keyword evidence="3 6" id="KW-0597">Phosphoprotein</keyword>
<dbReference type="Pfam" id="PF02518">
    <property type="entry name" value="HATPase_c"/>
    <property type="match status" value="1"/>
</dbReference>
<feature type="domain" description="Response regulatory" evidence="8">
    <location>
        <begin position="679"/>
        <end position="795"/>
    </location>
</feature>
<dbReference type="Pfam" id="PF00512">
    <property type="entry name" value="HisKA"/>
    <property type="match status" value="1"/>
</dbReference>
<dbReference type="Gene3D" id="3.30.565.10">
    <property type="entry name" value="Histidine kinase-like ATPase, C-terminal domain"/>
    <property type="match status" value="1"/>
</dbReference>
<dbReference type="PROSITE" id="PS50110">
    <property type="entry name" value="RESPONSE_REGULATORY"/>
    <property type="match status" value="2"/>
</dbReference>
<dbReference type="InterPro" id="IPR005467">
    <property type="entry name" value="His_kinase_dom"/>
</dbReference>
<gene>
    <name evidence="11" type="ORF">A6769_26545</name>
</gene>
<dbReference type="InterPro" id="IPR003661">
    <property type="entry name" value="HisK_dim/P_dom"/>
</dbReference>
<dbReference type="AlphaFoldDB" id="A0A367RBD6"/>
<dbReference type="SUPFAM" id="SSF52172">
    <property type="entry name" value="CheY-like"/>
    <property type="match status" value="2"/>
</dbReference>
<dbReference type="Pfam" id="PF13426">
    <property type="entry name" value="PAS_9"/>
    <property type="match status" value="1"/>
</dbReference>
<dbReference type="CDD" id="cd00130">
    <property type="entry name" value="PAS"/>
    <property type="match status" value="2"/>
</dbReference>
<feature type="modified residue" description="4-aspartylphosphate" evidence="6">
    <location>
        <position position="59"/>
    </location>
</feature>
<evidence type="ECO:0000256" key="3">
    <source>
        <dbReference type="ARBA" id="ARBA00022553"/>
    </source>
</evidence>
<feature type="domain" description="PAC" evidence="10">
    <location>
        <begin position="241"/>
        <end position="293"/>
    </location>
</feature>
<dbReference type="InterPro" id="IPR036890">
    <property type="entry name" value="HATPase_C_sf"/>
</dbReference>
<dbReference type="InterPro" id="IPR035965">
    <property type="entry name" value="PAS-like_dom_sf"/>
</dbReference>
<evidence type="ECO:0000259" key="7">
    <source>
        <dbReference type="PROSITE" id="PS50109"/>
    </source>
</evidence>
<dbReference type="InterPro" id="IPR001789">
    <property type="entry name" value="Sig_transdc_resp-reg_receiver"/>
</dbReference>
<dbReference type="Pfam" id="PF08447">
    <property type="entry name" value="PAS_3"/>
    <property type="match status" value="1"/>
</dbReference>
<dbReference type="SMART" id="SM00387">
    <property type="entry name" value="HATPase_c"/>
    <property type="match status" value="1"/>
</dbReference>
<dbReference type="CDD" id="cd19920">
    <property type="entry name" value="REC_PA4781-like"/>
    <property type="match status" value="1"/>
</dbReference>
<dbReference type="InterPro" id="IPR001610">
    <property type="entry name" value="PAC"/>
</dbReference>
<dbReference type="SMART" id="SM00448">
    <property type="entry name" value="REC"/>
    <property type="match status" value="2"/>
</dbReference>
<dbReference type="GO" id="GO:0000155">
    <property type="term" value="F:phosphorelay sensor kinase activity"/>
    <property type="evidence" value="ECO:0007669"/>
    <property type="project" value="InterPro"/>
</dbReference>
<dbReference type="Gene3D" id="3.40.50.2300">
    <property type="match status" value="2"/>
</dbReference>
<evidence type="ECO:0000256" key="4">
    <source>
        <dbReference type="ARBA" id="ARBA00022777"/>
    </source>
</evidence>
<dbReference type="NCBIfam" id="TIGR00229">
    <property type="entry name" value="sensory_box"/>
    <property type="match status" value="2"/>
</dbReference>
<evidence type="ECO:0000256" key="5">
    <source>
        <dbReference type="ARBA" id="ARBA00023012"/>
    </source>
</evidence>
<dbReference type="SMART" id="SM00388">
    <property type="entry name" value="HisKA"/>
    <property type="match status" value="1"/>
</dbReference>
<dbReference type="PROSITE" id="PS50112">
    <property type="entry name" value="PAS"/>
    <property type="match status" value="2"/>
</dbReference>
<evidence type="ECO:0000313" key="11">
    <source>
        <dbReference type="EMBL" id="RCJ32993.1"/>
    </source>
</evidence>